<keyword evidence="1" id="KW-0472">Membrane</keyword>
<name>A0A553H094_9PSED</name>
<reference evidence="2 3" key="1">
    <citation type="submission" date="2019-07" db="EMBL/GenBank/DDBJ databases">
        <title>Pseudomonas mangiferae sp. nov., isolated from bark of mango tree in Thailand.</title>
        <authorList>
            <person name="Srisuk N."/>
            <person name="Anurat P."/>
        </authorList>
    </citation>
    <scope>NUCLEOTIDE SEQUENCE [LARGE SCALE GENOMIC DNA]</scope>
    <source>
        <strain evidence="2 3">DMKU_BBB3-04</strain>
    </source>
</reference>
<dbReference type="RefSeq" id="WP_143487869.1">
    <property type="nucleotide sequence ID" value="NZ_VJOY01000005.1"/>
</dbReference>
<dbReference type="OrthoDB" id="6981543at2"/>
<organism evidence="2 3">
    <name type="scientific">Pseudomonas mangiferae</name>
    <dbReference type="NCBI Taxonomy" id="2593654"/>
    <lineage>
        <taxon>Bacteria</taxon>
        <taxon>Pseudomonadati</taxon>
        <taxon>Pseudomonadota</taxon>
        <taxon>Gammaproteobacteria</taxon>
        <taxon>Pseudomonadales</taxon>
        <taxon>Pseudomonadaceae</taxon>
        <taxon>Pseudomonas</taxon>
    </lineage>
</organism>
<proteinExistence type="predicted"/>
<gene>
    <name evidence="2" type="ORF">FM069_08510</name>
</gene>
<comment type="caution">
    <text evidence="2">The sequence shown here is derived from an EMBL/GenBank/DDBJ whole genome shotgun (WGS) entry which is preliminary data.</text>
</comment>
<feature type="transmembrane region" description="Helical" evidence="1">
    <location>
        <begin position="72"/>
        <end position="94"/>
    </location>
</feature>
<accession>A0A553H094</accession>
<keyword evidence="3" id="KW-1185">Reference proteome</keyword>
<protein>
    <submittedName>
        <fullName evidence="2">Uncharacterized protein</fullName>
    </submittedName>
</protein>
<evidence type="ECO:0000313" key="3">
    <source>
        <dbReference type="Proteomes" id="UP000315235"/>
    </source>
</evidence>
<evidence type="ECO:0000256" key="1">
    <source>
        <dbReference type="SAM" id="Phobius"/>
    </source>
</evidence>
<dbReference type="Proteomes" id="UP000315235">
    <property type="component" value="Unassembled WGS sequence"/>
</dbReference>
<dbReference type="AlphaFoldDB" id="A0A553H094"/>
<keyword evidence="1" id="KW-0812">Transmembrane</keyword>
<sequence>MNTVLRVILCLLGGLLLGVSALTLLMFLGRFDAIQAWLDSGRPLVSLLLWLLPDGLWDGLTGIAHARRHPAVASFLGFCMALLQVALLSGWLLFRGSRRP</sequence>
<feature type="transmembrane region" description="Helical" evidence="1">
    <location>
        <begin position="6"/>
        <end position="29"/>
    </location>
</feature>
<keyword evidence="1" id="KW-1133">Transmembrane helix</keyword>
<dbReference type="EMBL" id="VJOY01000005">
    <property type="protein sequence ID" value="TRX75133.1"/>
    <property type="molecule type" value="Genomic_DNA"/>
</dbReference>
<evidence type="ECO:0000313" key="2">
    <source>
        <dbReference type="EMBL" id="TRX75133.1"/>
    </source>
</evidence>